<feature type="compositionally biased region" description="Low complexity" evidence="7">
    <location>
        <begin position="1194"/>
        <end position="1204"/>
    </location>
</feature>
<feature type="region of interest" description="Disordered" evidence="7">
    <location>
        <begin position="968"/>
        <end position="1039"/>
    </location>
</feature>
<feature type="compositionally biased region" description="Basic and acidic residues" evidence="7">
    <location>
        <begin position="668"/>
        <end position="677"/>
    </location>
</feature>
<evidence type="ECO:0000259" key="8">
    <source>
        <dbReference type="Pfam" id="PF09759"/>
    </source>
</evidence>
<dbReference type="GO" id="GO:0051301">
    <property type="term" value="P:cell division"/>
    <property type="evidence" value="ECO:0007669"/>
    <property type="project" value="UniProtKB-KW"/>
</dbReference>
<feature type="region of interest" description="Disordered" evidence="7">
    <location>
        <begin position="1177"/>
        <end position="1230"/>
    </location>
</feature>
<feature type="compositionally biased region" description="Low complexity" evidence="7">
    <location>
        <begin position="1212"/>
        <end position="1224"/>
    </location>
</feature>
<evidence type="ECO:0000313" key="10">
    <source>
        <dbReference type="Proteomes" id="UP000758155"/>
    </source>
</evidence>
<feature type="compositionally biased region" description="Polar residues" evidence="7">
    <location>
        <begin position="587"/>
        <end position="597"/>
    </location>
</feature>
<sequence>MSFHSDSTSGGSQPDADDDETLRLVAERADAEDLNKESDGSIRDSLPPETCRDARRSAALPSLSPTAPASPTPRSASPPQYSYSDPPSEAPSSPSSPSPDSVQEHDDEKLAGLARDHLAFAPVALAQYHHIQEKLADNNVFRLLRSPAPIRVWVYRSLLRETRLWDEWSRKSTGDRTMAQPQPQAESPQEDVYEESVDSSEYDTIQARPYLTRLRLALAPYTVHFRNPGYIRDETLRMLERDVVKKTLEDSRKRLELREELGLSWEFWDDLAAVLKAAIPSLEKRCFAQPDPAAPEYEGLSGPLIASYSPSLLRDLERLNQLVCIARNVLVQGERTQNLAAERLFDKDIFNLVNVCVRVTARGYDGEAGTQDEDKWQSVINAYKKLLITCLQFLNNLIARNEQRKLMLWIELFDSHLDNELPNFADMKYRMDEFKPQDQDAPPEEPVPELQQPARSLDTFKIPQQPASSPFLLYIGETGNEVKKALMQHGDKAGANEIAAECRRRWQTMGEDEKNKWNMLYADVVARYRDQITQSTTYKKVVDQHAKNEESVQALAKSINQLQVEVDRMRSSIAMKPDGSTLDADTAPTSHPASSSLDAVAAQHGSADADTAPLGSLRPPRQPTENSHDSLLDPSIKRSPPAGEIDFRVTYPPSFGAEILQNGKDDLLKRLEPDPDRTGLISDVASPTSPPPDDDDDHDDYEDDIPGDEGRGLLTDVPLILGPTEIEVLPMIIMGGIVEPTEGQPGYHSDPTVFSSVRSMHGVRCHLLLAQDNGRNLLRELLIFVAAWDLREEELYFKFMVKIMEAILANQLLPFAYHAFRESESKDIISPAQAVIMKLLTNIFRARQARAQPAKGLPKSSPPQVDQGDVHMVNFLLTEFRRHIIPQTCALIFLQGQIRAGHAQPEDFPLNLWDMERMYEGVYQYLEFFAILTEHETWKRMLSNWEIANELVTLLKELDAAIPKGQLSVPPLRHSAPPSAPVEVDIPPPQPQQQQQQQQSQVPPVAVERPYDPAPAATESYIPPPSSPSPRPYMDEAADEPSDFEWRNLKKLAVLVLSSLVWKNTLVQNQIRPLGGIEAVLNCCSYDEHNPYIREHAIMCLRFLMEGNRENQERIRALEQYNQANDGPKGMTPVEQSLRDKMDKAGATGIPVNVKVPDEVLDQQGYETYMDGKGQVMLRKRQPQPQSQTHQHAHPQGQAGLPQQQPLPPFQPAASAATASSSSSQLPPGAQHLQNILAGSAGAKAKAALESHNPKALEELVQQVMRDLPQTTGRTRIEAEEALRKLDRGFDGSGNGAPEGAK</sequence>
<feature type="compositionally biased region" description="Basic and acidic residues" evidence="7">
    <location>
        <begin position="21"/>
        <end position="42"/>
    </location>
</feature>
<organism evidence="9 10">
    <name type="scientific">Didymella heteroderae</name>
    <dbReference type="NCBI Taxonomy" id="1769908"/>
    <lineage>
        <taxon>Eukaryota</taxon>
        <taxon>Fungi</taxon>
        <taxon>Dikarya</taxon>
        <taxon>Ascomycota</taxon>
        <taxon>Pezizomycotina</taxon>
        <taxon>Dothideomycetes</taxon>
        <taxon>Pleosporomycetidae</taxon>
        <taxon>Pleosporales</taxon>
        <taxon>Pleosporineae</taxon>
        <taxon>Didymellaceae</taxon>
        <taxon>Didymella</taxon>
    </lineage>
</organism>
<dbReference type="SUPFAM" id="SSF47095">
    <property type="entry name" value="HMG-box"/>
    <property type="match status" value="1"/>
</dbReference>
<gene>
    <name evidence="9" type="primary">CTR86</name>
    <name evidence="9" type="ORF">E8E12_007660</name>
</gene>
<evidence type="ECO:0000256" key="5">
    <source>
        <dbReference type="ARBA" id="ARBA00044801"/>
    </source>
</evidence>
<feature type="region of interest" description="Disordered" evidence="7">
    <location>
        <begin position="170"/>
        <end position="197"/>
    </location>
</feature>
<dbReference type="PANTHER" id="PTHR13255:SF0">
    <property type="entry name" value="ATAXIN-10"/>
    <property type="match status" value="1"/>
</dbReference>
<feature type="compositionally biased region" description="Gly residues" evidence="7">
    <location>
        <begin position="1291"/>
        <end position="1302"/>
    </location>
</feature>
<dbReference type="InterPro" id="IPR051374">
    <property type="entry name" value="Ataxin-10/CTR86_families"/>
</dbReference>
<feature type="domain" description="Ataxin-10" evidence="8">
    <location>
        <begin position="1050"/>
        <end position="1124"/>
    </location>
</feature>
<protein>
    <recommendedName>
        <fullName evidence="5">Ataxin-10 homolog</fullName>
    </recommendedName>
    <alternativeName>
        <fullName evidence="6">Copper transport protein 86</fullName>
    </alternativeName>
</protein>
<feature type="compositionally biased region" description="Low complexity" evidence="7">
    <location>
        <begin position="57"/>
        <end position="101"/>
    </location>
</feature>
<feature type="compositionally biased region" description="Basic and acidic residues" evidence="7">
    <location>
        <begin position="1275"/>
        <end position="1290"/>
    </location>
</feature>
<dbReference type="SUPFAM" id="SSF48371">
    <property type="entry name" value="ARM repeat"/>
    <property type="match status" value="1"/>
</dbReference>
<evidence type="ECO:0000256" key="2">
    <source>
        <dbReference type="ARBA" id="ARBA00022618"/>
    </source>
</evidence>
<dbReference type="CDD" id="cd00084">
    <property type="entry name" value="HMG-box_SF"/>
    <property type="match status" value="1"/>
</dbReference>
<feature type="compositionally biased region" description="Acidic residues" evidence="7">
    <location>
        <begin position="188"/>
        <end position="197"/>
    </location>
</feature>
<evidence type="ECO:0000256" key="1">
    <source>
        <dbReference type="ARBA" id="ARBA00008384"/>
    </source>
</evidence>
<keyword evidence="10" id="KW-1185">Reference proteome</keyword>
<dbReference type="Pfam" id="PF09759">
    <property type="entry name" value="Atx10homo_assoc"/>
    <property type="match status" value="1"/>
</dbReference>
<keyword evidence="2" id="KW-0132">Cell division</keyword>
<name>A0A9P4WMQ6_9PLEO</name>
<feature type="compositionally biased region" description="Low complexity" evidence="7">
    <location>
        <begin position="992"/>
        <end position="1005"/>
    </location>
</feature>
<proteinExistence type="inferred from homology"/>
<accession>A0A9P4WMQ6</accession>
<evidence type="ECO:0000256" key="3">
    <source>
        <dbReference type="ARBA" id="ARBA00023306"/>
    </source>
</evidence>
<feature type="region of interest" description="Disordered" evidence="7">
    <location>
        <begin position="1267"/>
        <end position="1302"/>
    </location>
</feature>
<dbReference type="Gene3D" id="1.25.10.10">
    <property type="entry name" value="Leucine-rich Repeat Variant"/>
    <property type="match status" value="1"/>
</dbReference>
<dbReference type="Gene3D" id="1.10.30.10">
    <property type="entry name" value="High mobility group box domain"/>
    <property type="match status" value="1"/>
</dbReference>
<evidence type="ECO:0000256" key="4">
    <source>
        <dbReference type="ARBA" id="ARBA00044746"/>
    </source>
</evidence>
<dbReference type="InterPro" id="IPR019156">
    <property type="entry name" value="Ataxin-10_domain"/>
</dbReference>
<comment type="function">
    <text evidence="4">May play a role in the regulation of cytokinesis.</text>
</comment>
<dbReference type="Proteomes" id="UP000758155">
    <property type="component" value="Unassembled WGS sequence"/>
</dbReference>
<feature type="region of interest" description="Disordered" evidence="7">
    <location>
        <begin position="668"/>
        <end position="714"/>
    </location>
</feature>
<dbReference type="InterPro" id="IPR036910">
    <property type="entry name" value="HMG_box_dom_sf"/>
</dbReference>
<dbReference type="InterPro" id="IPR016024">
    <property type="entry name" value="ARM-type_fold"/>
</dbReference>
<dbReference type="PANTHER" id="PTHR13255">
    <property type="entry name" value="ATAXIN-10"/>
    <property type="match status" value="1"/>
</dbReference>
<feature type="region of interest" description="Disordered" evidence="7">
    <location>
        <begin position="575"/>
        <end position="649"/>
    </location>
</feature>
<dbReference type="GO" id="GO:0005829">
    <property type="term" value="C:cytosol"/>
    <property type="evidence" value="ECO:0007669"/>
    <property type="project" value="TreeGrafter"/>
</dbReference>
<feature type="compositionally biased region" description="Acidic residues" evidence="7">
    <location>
        <begin position="692"/>
        <end position="707"/>
    </location>
</feature>
<dbReference type="OrthoDB" id="379794at2759"/>
<feature type="compositionally biased region" description="Polar residues" evidence="7">
    <location>
        <begin position="1"/>
        <end position="12"/>
    </location>
</feature>
<feature type="region of interest" description="Disordered" evidence="7">
    <location>
        <begin position="1"/>
        <end position="106"/>
    </location>
</feature>
<keyword evidence="3" id="KW-0131">Cell cycle</keyword>
<dbReference type="EMBL" id="SWKV01000045">
    <property type="protein sequence ID" value="KAF3037125.1"/>
    <property type="molecule type" value="Genomic_DNA"/>
</dbReference>
<evidence type="ECO:0000313" key="9">
    <source>
        <dbReference type="EMBL" id="KAF3037125.1"/>
    </source>
</evidence>
<comment type="caution">
    <text evidence="9">The sequence shown here is derived from an EMBL/GenBank/DDBJ whole genome shotgun (WGS) entry which is preliminary data.</text>
</comment>
<dbReference type="InterPro" id="IPR011989">
    <property type="entry name" value="ARM-like"/>
</dbReference>
<reference evidence="9" key="1">
    <citation type="submission" date="2019-04" db="EMBL/GenBank/DDBJ databases">
        <title>Sequencing of skin fungus with MAO and IRED activity.</title>
        <authorList>
            <person name="Marsaioli A.J."/>
            <person name="Bonatto J.M.C."/>
            <person name="Reis Junior O."/>
        </authorList>
    </citation>
    <scope>NUCLEOTIDE SEQUENCE</scope>
    <source>
        <strain evidence="9">28M1</strain>
    </source>
</reference>
<evidence type="ECO:0000256" key="7">
    <source>
        <dbReference type="SAM" id="MobiDB-lite"/>
    </source>
</evidence>
<evidence type="ECO:0000256" key="6">
    <source>
        <dbReference type="ARBA" id="ARBA00044805"/>
    </source>
</evidence>
<feature type="compositionally biased region" description="Pro residues" evidence="7">
    <location>
        <begin position="1022"/>
        <end position="1031"/>
    </location>
</feature>
<comment type="similarity">
    <text evidence="1">Belongs to the ataxin-10 family.</text>
</comment>